<organism evidence="1 2">
    <name type="scientific">Pantoea brenneri</name>
    <dbReference type="NCBI Taxonomy" id="472694"/>
    <lineage>
        <taxon>Bacteria</taxon>
        <taxon>Pseudomonadati</taxon>
        <taxon>Pseudomonadota</taxon>
        <taxon>Gammaproteobacteria</taxon>
        <taxon>Enterobacterales</taxon>
        <taxon>Erwiniaceae</taxon>
        <taxon>Pantoea</taxon>
    </lineage>
</organism>
<evidence type="ECO:0008006" key="3">
    <source>
        <dbReference type="Google" id="ProtNLM"/>
    </source>
</evidence>
<comment type="caution">
    <text evidence="1">The sequence shown here is derived from an EMBL/GenBank/DDBJ whole genome shotgun (WGS) entry which is preliminary data.</text>
</comment>
<reference evidence="1 2" key="1">
    <citation type="submission" date="2019-10" db="EMBL/GenBank/DDBJ databases">
        <authorList>
            <person name="Karimi E."/>
        </authorList>
    </citation>
    <scope>NUCLEOTIDE SEQUENCE [LARGE SCALE GENOMIC DNA]</scope>
    <source>
        <strain evidence="1">Pantoea sp. 111</strain>
    </source>
</reference>
<sequence length="58" mass="6602">MGFAQSYRQARYDLRQAAVLLLTKWSTFVNMLTTPWAIAHILASKMRPLANALIKCYG</sequence>
<evidence type="ECO:0000313" key="2">
    <source>
        <dbReference type="Proteomes" id="UP000433737"/>
    </source>
</evidence>
<protein>
    <recommendedName>
        <fullName evidence="3">Transposase</fullName>
    </recommendedName>
</protein>
<proteinExistence type="predicted"/>
<name>A0AAX3JCT8_9GAMM</name>
<dbReference type="AlphaFoldDB" id="A0AAX3JCT8"/>
<accession>A0AAX3JCT8</accession>
<gene>
    <name evidence="1" type="ORF">PANT111_90175</name>
</gene>
<dbReference type="Proteomes" id="UP000433737">
    <property type="component" value="Unassembled WGS sequence"/>
</dbReference>
<evidence type="ECO:0000313" key="1">
    <source>
        <dbReference type="EMBL" id="VXC68360.1"/>
    </source>
</evidence>
<dbReference type="EMBL" id="CABWMH010000056">
    <property type="protein sequence ID" value="VXC68360.1"/>
    <property type="molecule type" value="Genomic_DNA"/>
</dbReference>